<evidence type="ECO:0000259" key="4">
    <source>
        <dbReference type="PROSITE" id="PS50977"/>
    </source>
</evidence>
<dbReference type="InterPro" id="IPR001647">
    <property type="entry name" value="HTH_TetR"/>
</dbReference>
<sequence length="229" mass="25570">MSEAKLTDVDPSSPEGGAKPVKGPAKRRNKRQPDEVLANVMAAATAAFTRDGFKGARMRSIAADAGITIQLLIYHVKTKERLWELVMERILTEYQQFHQSRAETIGATSAAERLRQLISDIVLFQSKHPELHRIMTQEGMQPSPRLSWLSERFTRANYDEFLDVAGQAQREGAIRADLGLPRLWYAIIGIAAVPFSVAAEYEYLTGKNPFSAGEIKRSIELIEHMVFGG</sequence>
<organism evidence="5 6">
    <name type="scientific">Sphingosinicella xenopeptidilytica</name>
    <dbReference type="NCBI Taxonomy" id="364098"/>
    <lineage>
        <taxon>Bacteria</taxon>
        <taxon>Pseudomonadati</taxon>
        <taxon>Pseudomonadota</taxon>
        <taxon>Alphaproteobacteria</taxon>
        <taxon>Sphingomonadales</taxon>
        <taxon>Sphingosinicellaceae</taxon>
        <taxon>Sphingosinicella</taxon>
    </lineage>
</organism>
<dbReference type="Proteomes" id="UP001597124">
    <property type="component" value="Unassembled WGS sequence"/>
</dbReference>
<comment type="caution">
    <text evidence="5">The sequence shown here is derived from an EMBL/GenBank/DDBJ whole genome shotgun (WGS) entry which is preliminary data.</text>
</comment>
<gene>
    <name evidence="5" type="ORF">ACFQ00_03035</name>
</gene>
<proteinExistence type="predicted"/>
<name>A0ABW3BYG8_SPHXN</name>
<dbReference type="PANTHER" id="PTHR30328:SF54">
    <property type="entry name" value="HTH-TYPE TRANSCRIPTIONAL REPRESSOR SCO4008"/>
    <property type="match status" value="1"/>
</dbReference>
<evidence type="ECO:0000256" key="1">
    <source>
        <dbReference type="ARBA" id="ARBA00023125"/>
    </source>
</evidence>
<dbReference type="SUPFAM" id="SSF46689">
    <property type="entry name" value="Homeodomain-like"/>
    <property type="match status" value="1"/>
</dbReference>
<dbReference type="PANTHER" id="PTHR30328">
    <property type="entry name" value="TRANSCRIPTIONAL REPRESSOR"/>
    <property type="match status" value="1"/>
</dbReference>
<reference evidence="6" key="1">
    <citation type="journal article" date="2019" name="Int. J. Syst. Evol. Microbiol.">
        <title>The Global Catalogue of Microorganisms (GCM) 10K type strain sequencing project: providing services to taxonomists for standard genome sequencing and annotation.</title>
        <authorList>
            <consortium name="The Broad Institute Genomics Platform"/>
            <consortium name="The Broad Institute Genome Sequencing Center for Infectious Disease"/>
            <person name="Wu L."/>
            <person name="Ma J."/>
        </authorList>
    </citation>
    <scope>NUCLEOTIDE SEQUENCE [LARGE SCALE GENOMIC DNA]</scope>
    <source>
        <strain evidence="6">CCUG 52537</strain>
    </source>
</reference>
<dbReference type="EMBL" id="JBHTIK010000002">
    <property type="protein sequence ID" value="MFD0847285.1"/>
    <property type="molecule type" value="Genomic_DNA"/>
</dbReference>
<keyword evidence="1 2" id="KW-0238">DNA-binding</keyword>
<evidence type="ECO:0000256" key="2">
    <source>
        <dbReference type="PROSITE-ProRule" id="PRU00335"/>
    </source>
</evidence>
<dbReference type="InterPro" id="IPR050109">
    <property type="entry name" value="HTH-type_TetR-like_transc_reg"/>
</dbReference>
<feature type="domain" description="HTH tetR-type" evidence="4">
    <location>
        <begin position="34"/>
        <end position="94"/>
    </location>
</feature>
<evidence type="ECO:0000313" key="5">
    <source>
        <dbReference type="EMBL" id="MFD0847285.1"/>
    </source>
</evidence>
<dbReference type="Gene3D" id="1.10.357.10">
    <property type="entry name" value="Tetracycline Repressor, domain 2"/>
    <property type="match status" value="1"/>
</dbReference>
<dbReference type="SUPFAM" id="SSF48498">
    <property type="entry name" value="Tetracyclin repressor-like, C-terminal domain"/>
    <property type="match status" value="1"/>
</dbReference>
<evidence type="ECO:0000313" key="6">
    <source>
        <dbReference type="Proteomes" id="UP001597124"/>
    </source>
</evidence>
<dbReference type="PROSITE" id="PS50977">
    <property type="entry name" value="HTH_TETR_2"/>
    <property type="match status" value="1"/>
</dbReference>
<feature type="region of interest" description="Disordered" evidence="3">
    <location>
        <begin position="1"/>
        <end position="33"/>
    </location>
</feature>
<keyword evidence="6" id="KW-1185">Reference proteome</keyword>
<accession>A0ABW3BYG8</accession>
<dbReference type="RefSeq" id="WP_381486027.1">
    <property type="nucleotide sequence ID" value="NZ_JBHTIK010000002.1"/>
</dbReference>
<dbReference type="InterPro" id="IPR009057">
    <property type="entry name" value="Homeodomain-like_sf"/>
</dbReference>
<protein>
    <submittedName>
        <fullName evidence="5">TetR/AcrR family transcriptional regulator</fullName>
    </submittedName>
</protein>
<feature type="DNA-binding region" description="H-T-H motif" evidence="2">
    <location>
        <begin position="57"/>
        <end position="76"/>
    </location>
</feature>
<evidence type="ECO:0000256" key="3">
    <source>
        <dbReference type="SAM" id="MobiDB-lite"/>
    </source>
</evidence>
<dbReference type="InterPro" id="IPR036271">
    <property type="entry name" value="Tet_transcr_reg_TetR-rel_C_sf"/>
</dbReference>